<organism evidence="1 2">
    <name type="scientific">Orbilia oligospora</name>
    <name type="common">Nematode-trapping fungus</name>
    <name type="synonym">Arthrobotrys oligospora</name>
    <dbReference type="NCBI Taxonomy" id="2813651"/>
    <lineage>
        <taxon>Eukaryota</taxon>
        <taxon>Fungi</taxon>
        <taxon>Dikarya</taxon>
        <taxon>Ascomycota</taxon>
        <taxon>Pezizomycotina</taxon>
        <taxon>Orbiliomycetes</taxon>
        <taxon>Orbiliales</taxon>
        <taxon>Orbiliaceae</taxon>
        <taxon>Orbilia</taxon>
    </lineage>
</organism>
<name>A0A8H2E027_ORBOL</name>
<reference evidence="1 2" key="1">
    <citation type="submission" date="2019-03" db="EMBL/GenBank/DDBJ databases">
        <title>Nematode-trapping fungi genome.</title>
        <authorList>
            <person name="Vidal-Diez De Ulzurrun G."/>
        </authorList>
    </citation>
    <scope>NUCLEOTIDE SEQUENCE [LARGE SCALE GENOMIC DNA]</scope>
    <source>
        <strain evidence="1 2">TWF154</strain>
    </source>
</reference>
<dbReference type="EMBL" id="SOZJ01000003">
    <property type="protein sequence ID" value="TGJ70115.1"/>
    <property type="molecule type" value="Genomic_DNA"/>
</dbReference>
<evidence type="ECO:0000313" key="2">
    <source>
        <dbReference type="Proteomes" id="UP000297595"/>
    </source>
</evidence>
<evidence type="ECO:0000313" key="1">
    <source>
        <dbReference type="EMBL" id="TGJ70115.1"/>
    </source>
</evidence>
<protein>
    <submittedName>
        <fullName evidence="1">Uncharacterized protein</fullName>
    </submittedName>
</protein>
<sequence>MTSRDDLFISTTFNKIPNEWILDKAFDHLSVVELWSWLLGLGESPCSALHQYIEHKIVKKDALAFSDQSPRLTVFLSGRAAIAGKSLHANLLKRLFAKFDLRQVVTLRVSQFTPYNLIALTPYLLHLQYLSLCHASEEHTDTLISHFQALRDAEIRLQTLHIDGPGFGNGYMGYLNKIWEIFPAIRVTRFTGMPLVSKLAFSLQFPGDLQGFEISHRLPDSEPIGSKNLHVPNISYAELHKLFGSFLSSQNFQFLHVDFIDEAPSYEQGMMVGRKLVHGSSEQEINQEPPNLRRFRYKIRA</sequence>
<gene>
    <name evidence="1" type="ORF">EYR41_006100</name>
</gene>
<proteinExistence type="predicted"/>
<accession>A0A8H2E027</accession>
<dbReference type="AlphaFoldDB" id="A0A8H2E027"/>
<comment type="caution">
    <text evidence="1">The sequence shown here is derived from an EMBL/GenBank/DDBJ whole genome shotgun (WGS) entry which is preliminary data.</text>
</comment>
<dbReference type="Proteomes" id="UP000297595">
    <property type="component" value="Unassembled WGS sequence"/>
</dbReference>